<gene>
    <name evidence="1" type="ORF">HGA08_29695</name>
</gene>
<evidence type="ECO:0008006" key="3">
    <source>
        <dbReference type="Google" id="ProtNLM"/>
    </source>
</evidence>
<dbReference type="Proteomes" id="UP000565711">
    <property type="component" value="Unassembled WGS sequence"/>
</dbReference>
<protein>
    <recommendedName>
        <fullName evidence="3">Ferredoxin</fullName>
    </recommendedName>
</protein>
<reference evidence="1 2" key="1">
    <citation type="submission" date="2020-04" db="EMBL/GenBank/DDBJ databases">
        <title>MicrobeNet Type strains.</title>
        <authorList>
            <person name="Nicholson A.C."/>
        </authorList>
    </citation>
    <scope>NUCLEOTIDE SEQUENCE [LARGE SCALE GENOMIC DNA]</scope>
    <source>
        <strain evidence="1 2">JCM 12354</strain>
    </source>
</reference>
<dbReference type="RefSeq" id="WP_067881107.1">
    <property type="nucleotide sequence ID" value="NZ_JAAXOP010000028.1"/>
</dbReference>
<comment type="caution">
    <text evidence="1">The sequence shown here is derived from an EMBL/GenBank/DDBJ whole genome shotgun (WGS) entry which is preliminary data.</text>
</comment>
<dbReference type="EMBL" id="JAAXOP010000028">
    <property type="protein sequence ID" value="NKY54365.1"/>
    <property type="molecule type" value="Genomic_DNA"/>
</dbReference>
<proteinExistence type="predicted"/>
<keyword evidence="2" id="KW-1185">Reference proteome</keyword>
<evidence type="ECO:0000313" key="1">
    <source>
        <dbReference type="EMBL" id="NKY54365.1"/>
    </source>
</evidence>
<evidence type="ECO:0000313" key="2">
    <source>
        <dbReference type="Proteomes" id="UP000565711"/>
    </source>
</evidence>
<accession>A0A846Y7M6</accession>
<name>A0A846Y7M6_9NOCA</name>
<organism evidence="1 2">
    <name type="scientific">Nocardia vermiculata</name>
    <dbReference type="NCBI Taxonomy" id="257274"/>
    <lineage>
        <taxon>Bacteria</taxon>
        <taxon>Bacillati</taxon>
        <taxon>Actinomycetota</taxon>
        <taxon>Actinomycetes</taxon>
        <taxon>Mycobacteriales</taxon>
        <taxon>Nocardiaceae</taxon>
        <taxon>Nocardia</taxon>
    </lineage>
</organism>
<sequence length="74" mass="8230">MQPLSCRVCGNRVLVEKNSLAHTSVQWTESLRCVEFAPAADLTARALRPTCAKMRESIETAVREGRIDIGSDQR</sequence>
<dbReference type="AlphaFoldDB" id="A0A846Y7M6"/>